<evidence type="ECO:0000313" key="2">
    <source>
        <dbReference type="Proteomes" id="UP000887013"/>
    </source>
</evidence>
<accession>A0A8X6U8E1</accession>
<evidence type="ECO:0000313" key="1">
    <source>
        <dbReference type="EMBL" id="GFU03267.1"/>
    </source>
</evidence>
<dbReference type="OrthoDB" id="6436825at2759"/>
<name>A0A8X6U8E1_NEPPI</name>
<dbReference type="AlphaFoldDB" id="A0A8X6U8E1"/>
<dbReference type="EMBL" id="BMAW01027666">
    <property type="protein sequence ID" value="GFU03267.1"/>
    <property type="molecule type" value="Genomic_DNA"/>
</dbReference>
<proteinExistence type="predicted"/>
<keyword evidence="2" id="KW-1185">Reference proteome</keyword>
<comment type="caution">
    <text evidence="1">The sequence shown here is derived from an EMBL/GenBank/DDBJ whole genome shotgun (WGS) entry which is preliminary data.</text>
</comment>
<protein>
    <submittedName>
        <fullName evidence="1">Uncharacterized protein</fullName>
    </submittedName>
</protein>
<reference evidence="1" key="1">
    <citation type="submission" date="2020-08" db="EMBL/GenBank/DDBJ databases">
        <title>Multicomponent nature underlies the extraordinary mechanical properties of spider dragline silk.</title>
        <authorList>
            <person name="Kono N."/>
            <person name="Nakamura H."/>
            <person name="Mori M."/>
            <person name="Yoshida Y."/>
            <person name="Ohtoshi R."/>
            <person name="Malay A.D."/>
            <person name="Moran D.A.P."/>
            <person name="Tomita M."/>
            <person name="Numata K."/>
            <person name="Arakawa K."/>
        </authorList>
    </citation>
    <scope>NUCLEOTIDE SEQUENCE</scope>
</reference>
<gene>
    <name evidence="1" type="ORF">NPIL_6961</name>
</gene>
<dbReference type="Proteomes" id="UP000887013">
    <property type="component" value="Unassembled WGS sequence"/>
</dbReference>
<organism evidence="1 2">
    <name type="scientific">Nephila pilipes</name>
    <name type="common">Giant wood spider</name>
    <name type="synonym">Nephila maculata</name>
    <dbReference type="NCBI Taxonomy" id="299642"/>
    <lineage>
        <taxon>Eukaryota</taxon>
        <taxon>Metazoa</taxon>
        <taxon>Ecdysozoa</taxon>
        <taxon>Arthropoda</taxon>
        <taxon>Chelicerata</taxon>
        <taxon>Arachnida</taxon>
        <taxon>Araneae</taxon>
        <taxon>Araneomorphae</taxon>
        <taxon>Entelegynae</taxon>
        <taxon>Araneoidea</taxon>
        <taxon>Nephilidae</taxon>
        <taxon>Nephila</taxon>
    </lineage>
</organism>
<sequence>MEIYFNNTIIGVSSLTFVKHLKESITILALSRISAYNSKTVFVHKNLNSTYHVYQRYFSTNKAFESVKSSPHQVLSRDLKTYRIVVNNRKMIVNIDRLKLAFLWAPEHSTTISSPTATSPVSSSPPAVVFIPPVRMFPYVNTPFSRYVKFPSTDTPSSKDVKSLICRYS</sequence>